<dbReference type="RefSeq" id="WP_000250106.1">
    <property type="nucleotide sequence ID" value="NZ_CP016896.1"/>
</dbReference>
<sequence>MVQIVGTHYWVIRTLPYEDEALSSWLIRISLESGCDPLSLTGLLWPKWRAWTVDIDKGLDQEYLDILVRKVGTSPDHFNPSTFKTLFLQNSAINLEPWILALGTRNRKHKSGWQYCPKCLESDPVAYFRLNWRYVLHVGCVKHNQRLLDQCPHCQKAIQPRLLEAPDQTLSCCALCKEKLFDVKADVIDRNALTLQKDFDLFLKQGYAIYDDTLIPISEWLSVIQLFSQFIRKVLRSSLNSKGWAFLNALDIRVPHPQLSSTGLVLSQISVLEREKIFACISQLLKVSQKKFIETAHSLSMNRASFWDKRCKIPEILIPLEKQLDKVSRGYILKGNVSSTPKPTCKKAILRKMWRLKRKIL</sequence>
<dbReference type="STRING" id="487316.BEN76_14220"/>
<reference evidence="2 3" key="1">
    <citation type="submission" date="2016-08" db="EMBL/GenBank/DDBJ databases">
        <title>Complete genome sequence of Acinetobacter baylyi strain GFJ2.</title>
        <authorList>
            <person name="Tabata M."/>
            <person name="Kuboki S."/>
            <person name="Gibu N."/>
            <person name="Kinouchi Y."/>
            <person name="Vangnai A."/>
            <person name="Kasai D."/>
            <person name="Fukuda M."/>
        </authorList>
    </citation>
    <scope>NUCLEOTIDE SEQUENCE [LARGE SCALE GENOMIC DNA]</scope>
    <source>
        <strain evidence="2 3">GFJ2</strain>
    </source>
</reference>
<protein>
    <recommendedName>
        <fullName evidence="1">TniQ domain-containing protein</fullName>
    </recommendedName>
</protein>
<evidence type="ECO:0000313" key="2">
    <source>
        <dbReference type="EMBL" id="APV37098.1"/>
    </source>
</evidence>
<evidence type="ECO:0000313" key="3">
    <source>
        <dbReference type="Proteomes" id="UP000185674"/>
    </source>
</evidence>
<dbReference type="Proteomes" id="UP000185674">
    <property type="component" value="Chromosome"/>
</dbReference>
<name>A0A1P8ELM1_9GAMM</name>
<gene>
    <name evidence="2" type="ORF">BEN76_14220</name>
</gene>
<proteinExistence type="predicted"/>
<dbReference type="KEGG" id="asol:BEN76_14220"/>
<dbReference type="AlphaFoldDB" id="A0A1P8ELM1"/>
<accession>A0A1P8ELM1</accession>
<dbReference type="Pfam" id="PF06527">
    <property type="entry name" value="TniQ"/>
    <property type="match status" value="1"/>
</dbReference>
<dbReference type="EMBL" id="CP016896">
    <property type="protein sequence ID" value="APV37098.1"/>
    <property type="molecule type" value="Genomic_DNA"/>
</dbReference>
<organism evidence="2 3">
    <name type="scientific">Acinetobacter soli</name>
    <dbReference type="NCBI Taxonomy" id="487316"/>
    <lineage>
        <taxon>Bacteria</taxon>
        <taxon>Pseudomonadati</taxon>
        <taxon>Pseudomonadota</taxon>
        <taxon>Gammaproteobacteria</taxon>
        <taxon>Moraxellales</taxon>
        <taxon>Moraxellaceae</taxon>
        <taxon>Acinetobacter</taxon>
    </lineage>
</organism>
<evidence type="ECO:0000259" key="1">
    <source>
        <dbReference type="Pfam" id="PF06527"/>
    </source>
</evidence>
<feature type="domain" description="TniQ" evidence="1">
    <location>
        <begin position="12"/>
        <end position="147"/>
    </location>
</feature>
<dbReference type="InterPro" id="IPR009492">
    <property type="entry name" value="TniQ"/>
</dbReference>